<evidence type="ECO:0000313" key="2">
    <source>
        <dbReference type="Proteomes" id="UP000006643"/>
    </source>
</evidence>
<dbReference type="AlphaFoldDB" id="D0NFB1"/>
<gene>
    <name evidence="1" type="ORF">PITG_10439</name>
</gene>
<organism evidence="1 2">
    <name type="scientific">Phytophthora infestans (strain T30-4)</name>
    <name type="common">Potato late blight agent</name>
    <dbReference type="NCBI Taxonomy" id="403677"/>
    <lineage>
        <taxon>Eukaryota</taxon>
        <taxon>Sar</taxon>
        <taxon>Stramenopiles</taxon>
        <taxon>Oomycota</taxon>
        <taxon>Peronosporomycetes</taxon>
        <taxon>Peronosporales</taxon>
        <taxon>Peronosporaceae</taxon>
        <taxon>Phytophthora</taxon>
    </lineage>
</organism>
<evidence type="ECO:0000313" key="1">
    <source>
        <dbReference type="EMBL" id="EEY56900.1"/>
    </source>
</evidence>
<protein>
    <submittedName>
        <fullName evidence="1">Uncharacterized protein</fullName>
    </submittedName>
</protein>
<sequence length="147" mass="17056">MEELKIPDEAINIAMEKAGFPYAQDPWNSLWVYFQRVWISQFSPAVWNMHGLNNSIIVRTNSPLDHFQRELESSFTAPDPGLQFFVATTKGWHVVMLLILQERRVLFPMQSRCTAVWKLQVTKGVLGSNRMNMMRTKSTTSKPSLFY</sequence>
<dbReference type="KEGG" id="pif:PITG_10439"/>
<dbReference type="InParanoid" id="D0NFB1"/>
<dbReference type="HOGENOM" id="CLU_1771702_0_0_1"/>
<proteinExistence type="predicted"/>
<accession>D0NFB1</accession>
<dbReference type="Proteomes" id="UP000006643">
    <property type="component" value="Unassembled WGS sequence"/>
</dbReference>
<dbReference type="RefSeq" id="XP_002902228.1">
    <property type="nucleotide sequence ID" value="XM_002902182.1"/>
</dbReference>
<reference evidence="2" key="1">
    <citation type="journal article" date="2009" name="Nature">
        <title>Genome sequence and analysis of the Irish potato famine pathogen Phytophthora infestans.</title>
        <authorList>
            <consortium name="The Broad Institute Genome Sequencing Platform"/>
            <person name="Haas B.J."/>
            <person name="Kamoun S."/>
            <person name="Zody M.C."/>
            <person name="Jiang R.H."/>
            <person name="Handsaker R.E."/>
            <person name="Cano L.M."/>
            <person name="Grabherr M."/>
            <person name="Kodira C.D."/>
            <person name="Raffaele S."/>
            <person name="Torto-Alalibo T."/>
            <person name="Bozkurt T.O."/>
            <person name="Ah-Fong A.M."/>
            <person name="Alvarado L."/>
            <person name="Anderson V.L."/>
            <person name="Armstrong M.R."/>
            <person name="Avrova A."/>
            <person name="Baxter L."/>
            <person name="Beynon J."/>
            <person name="Boevink P.C."/>
            <person name="Bollmann S.R."/>
            <person name="Bos J.I."/>
            <person name="Bulone V."/>
            <person name="Cai G."/>
            <person name="Cakir C."/>
            <person name="Carrington J.C."/>
            <person name="Chawner M."/>
            <person name="Conti L."/>
            <person name="Costanzo S."/>
            <person name="Ewan R."/>
            <person name="Fahlgren N."/>
            <person name="Fischbach M.A."/>
            <person name="Fugelstad J."/>
            <person name="Gilroy E.M."/>
            <person name="Gnerre S."/>
            <person name="Green P.J."/>
            <person name="Grenville-Briggs L.J."/>
            <person name="Griffith J."/>
            <person name="Grunwald N.J."/>
            <person name="Horn K."/>
            <person name="Horner N.R."/>
            <person name="Hu C.H."/>
            <person name="Huitema E."/>
            <person name="Jeong D.H."/>
            <person name="Jones A.M."/>
            <person name="Jones J.D."/>
            <person name="Jones R.W."/>
            <person name="Karlsson E.K."/>
            <person name="Kunjeti S.G."/>
            <person name="Lamour K."/>
            <person name="Liu Z."/>
            <person name="Ma L."/>
            <person name="Maclean D."/>
            <person name="Chibucos M.C."/>
            <person name="McDonald H."/>
            <person name="McWalters J."/>
            <person name="Meijer H.J."/>
            <person name="Morgan W."/>
            <person name="Morris P.F."/>
            <person name="Munro C.A."/>
            <person name="O'Neill K."/>
            <person name="Ospina-Giraldo M."/>
            <person name="Pinzon A."/>
            <person name="Pritchard L."/>
            <person name="Ramsahoye B."/>
            <person name="Ren Q."/>
            <person name="Restrepo S."/>
            <person name="Roy S."/>
            <person name="Sadanandom A."/>
            <person name="Savidor A."/>
            <person name="Schornack S."/>
            <person name="Schwartz D.C."/>
            <person name="Schumann U.D."/>
            <person name="Schwessinger B."/>
            <person name="Seyer L."/>
            <person name="Sharpe T."/>
            <person name="Silvar C."/>
            <person name="Song J."/>
            <person name="Studholme D.J."/>
            <person name="Sykes S."/>
            <person name="Thines M."/>
            <person name="van de Vondervoort P.J."/>
            <person name="Phuntumart V."/>
            <person name="Wawra S."/>
            <person name="Weide R."/>
            <person name="Win J."/>
            <person name="Young C."/>
            <person name="Zhou S."/>
            <person name="Fry W."/>
            <person name="Meyers B.C."/>
            <person name="van West P."/>
            <person name="Ristaino J."/>
            <person name="Govers F."/>
            <person name="Birch P.R."/>
            <person name="Whisson S.C."/>
            <person name="Judelson H.S."/>
            <person name="Nusbaum C."/>
        </authorList>
    </citation>
    <scope>NUCLEOTIDE SEQUENCE [LARGE SCALE GENOMIC DNA]</scope>
    <source>
        <strain evidence="2">T30-4</strain>
    </source>
</reference>
<dbReference type="GeneID" id="9474206"/>
<dbReference type="EMBL" id="DS028135">
    <property type="protein sequence ID" value="EEY56900.1"/>
    <property type="molecule type" value="Genomic_DNA"/>
</dbReference>
<dbReference type="OrthoDB" id="120214at2759"/>
<dbReference type="eggNOG" id="ENOG502R9Q9">
    <property type="taxonomic scope" value="Eukaryota"/>
</dbReference>
<keyword evidence="2" id="KW-1185">Reference proteome</keyword>
<dbReference type="VEuPathDB" id="FungiDB:PITG_10439"/>
<name>D0NFB1_PHYIT</name>